<reference evidence="1 2" key="1">
    <citation type="submission" date="2019-10" db="EMBL/GenBank/DDBJ databases">
        <title>Draft Genome Sequence of the Caffeine Degrading Methylotroph Methylorubrum populi PINKEL.</title>
        <authorList>
            <person name="Dawson S.C."/>
            <person name="Zhang X."/>
            <person name="Wright M.E."/>
            <person name="Sharma G."/>
            <person name="Langner J.T."/>
            <person name="Ditty J.L."/>
            <person name="Subuyuj G.A."/>
        </authorList>
    </citation>
    <scope>NUCLEOTIDE SEQUENCE [LARGE SCALE GENOMIC DNA]</scope>
    <source>
        <strain evidence="1 2">Pinkel</strain>
    </source>
</reference>
<sequence length="43" mass="4918">MAPDAKGVATATRLRSVISDIHLHEVKVHSWIKKLHKRPFDLD</sequence>
<dbReference type="Proteomes" id="UP000469949">
    <property type="component" value="Unassembled WGS sequence"/>
</dbReference>
<comment type="caution">
    <text evidence="1">The sequence shown here is derived from an EMBL/GenBank/DDBJ whole genome shotgun (WGS) entry which is preliminary data.</text>
</comment>
<proteinExistence type="predicted"/>
<organism evidence="1 2">
    <name type="scientific">Methylorubrum populi</name>
    <dbReference type="NCBI Taxonomy" id="223967"/>
    <lineage>
        <taxon>Bacteria</taxon>
        <taxon>Pseudomonadati</taxon>
        <taxon>Pseudomonadota</taxon>
        <taxon>Alphaproteobacteria</taxon>
        <taxon>Hyphomicrobiales</taxon>
        <taxon>Methylobacteriaceae</taxon>
        <taxon>Methylorubrum</taxon>
    </lineage>
</organism>
<evidence type="ECO:0000313" key="2">
    <source>
        <dbReference type="Proteomes" id="UP000469949"/>
    </source>
</evidence>
<name>A0A833J3F4_9HYPH</name>
<protein>
    <submittedName>
        <fullName evidence="1">Uncharacterized protein</fullName>
    </submittedName>
</protein>
<evidence type="ECO:0000313" key="1">
    <source>
        <dbReference type="EMBL" id="KAB7783953.1"/>
    </source>
</evidence>
<accession>A0A833J3F4</accession>
<dbReference type="EMBL" id="WEKV01000014">
    <property type="protein sequence ID" value="KAB7783953.1"/>
    <property type="molecule type" value="Genomic_DNA"/>
</dbReference>
<dbReference type="AlphaFoldDB" id="A0A833J3F4"/>
<gene>
    <name evidence="1" type="ORF">F8B43_3876</name>
</gene>